<accession>C2KMD6</accession>
<name>C2KMD6_LEUMC</name>
<evidence type="ECO:0000256" key="5">
    <source>
        <dbReference type="HAMAP-Rule" id="MF_01184"/>
    </source>
</evidence>
<comment type="similarity">
    <text evidence="5">Belongs to the purine/pyrimidine phosphoribosyltransferase family. Xpt subfamily.</text>
</comment>
<comment type="catalytic activity">
    <reaction evidence="5">
        <text>XMP + diphosphate = xanthine + 5-phospho-alpha-D-ribose 1-diphosphate</text>
        <dbReference type="Rhea" id="RHEA:10800"/>
        <dbReference type="ChEBI" id="CHEBI:17712"/>
        <dbReference type="ChEBI" id="CHEBI:33019"/>
        <dbReference type="ChEBI" id="CHEBI:57464"/>
        <dbReference type="ChEBI" id="CHEBI:58017"/>
        <dbReference type="EC" id="2.4.2.22"/>
    </reaction>
</comment>
<dbReference type="PANTHER" id="PTHR43864:SF1">
    <property type="entry name" value="XANTHINE PHOSPHORIBOSYLTRANSFERASE"/>
    <property type="match status" value="1"/>
</dbReference>
<dbReference type="SUPFAM" id="SSF53271">
    <property type="entry name" value="PRTase-like"/>
    <property type="match status" value="1"/>
</dbReference>
<proteinExistence type="inferred from homology"/>
<keyword evidence="2 5" id="KW-0328">Glycosyltransferase</keyword>
<keyword evidence="3 5" id="KW-0808">Transferase</keyword>
<organism evidence="8 9">
    <name type="scientific">Leuconostoc mesenteroides subsp. cremoris ATCC 19254</name>
    <dbReference type="NCBI Taxonomy" id="586220"/>
    <lineage>
        <taxon>Bacteria</taxon>
        <taxon>Bacillati</taxon>
        <taxon>Bacillota</taxon>
        <taxon>Bacilli</taxon>
        <taxon>Lactobacillales</taxon>
        <taxon>Lactobacillaceae</taxon>
        <taxon>Leuconostoc</taxon>
    </lineage>
</organism>
<dbReference type="PANTHER" id="PTHR43864">
    <property type="entry name" value="HYPOXANTHINE/GUANINE PHOSPHORIBOSYLTRANSFERASE"/>
    <property type="match status" value="1"/>
</dbReference>
<dbReference type="InterPro" id="IPR000836">
    <property type="entry name" value="PRTase_dom"/>
</dbReference>
<comment type="function">
    <text evidence="5">Converts the preformed base xanthine, a product of nucleic acid breakdown, to xanthosine 5'-monophosphate (XMP), so it can be reused for RNA or DNA synthesis.</text>
</comment>
<dbReference type="HAMAP" id="MF_01184">
    <property type="entry name" value="XPRTase"/>
    <property type="match status" value="1"/>
</dbReference>
<evidence type="ECO:0000313" key="9">
    <source>
        <dbReference type="Proteomes" id="UP000004283"/>
    </source>
</evidence>
<dbReference type="InterPro" id="IPR050118">
    <property type="entry name" value="Pur/Pyrimidine_PRTase"/>
</dbReference>
<dbReference type="CDD" id="cd06223">
    <property type="entry name" value="PRTases_typeI"/>
    <property type="match status" value="1"/>
</dbReference>
<protein>
    <recommendedName>
        <fullName evidence="5 6">Xanthine phosphoribosyltransferase</fullName>
        <shortName evidence="5">XPRTase</shortName>
        <ecNumber evidence="5 6">2.4.2.22</ecNumber>
    </recommendedName>
</protein>
<keyword evidence="1 5" id="KW-0963">Cytoplasm</keyword>
<dbReference type="UniPathway" id="UPA00602">
    <property type="reaction ID" value="UER00658"/>
</dbReference>
<dbReference type="EMBL" id="ACKV01000119">
    <property type="protein sequence ID" value="EEJ41609.1"/>
    <property type="molecule type" value="Genomic_DNA"/>
</dbReference>
<dbReference type="Gene3D" id="3.40.50.2020">
    <property type="match status" value="1"/>
</dbReference>
<comment type="subunit">
    <text evidence="5">Homodimer.</text>
</comment>
<evidence type="ECO:0000256" key="3">
    <source>
        <dbReference type="ARBA" id="ARBA00022679"/>
    </source>
</evidence>
<dbReference type="GO" id="GO:0005737">
    <property type="term" value="C:cytoplasm"/>
    <property type="evidence" value="ECO:0007669"/>
    <property type="project" value="UniProtKB-SubCell"/>
</dbReference>
<feature type="domain" description="Phosphoribosyltransferase" evidence="7">
    <location>
        <begin position="35"/>
        <end position="158"/>
    </location>
</feature>
<dbReference type="GO" id="GO:0032265">
    <property type="term" value="P:XMP salvage"/>
    <property type="evidence" value="ECO:0007669"/>
    <property type="project" value="UniProtKB-UniRule"/>
</dbReference>
<dbReference type="GO" id="GO:0046110">
    <property type="term" value="P:xanthine metabolic process"/>
    <property type="evidence" value="ECO:0007669"/>
    <property type="project" value="UniProtKB-UniRule"/>
</dbReference>
<comment type="caution">
    <text evidence="8">The sequence shown here is derived from an EMBL/GenBank/DDBJ whole genome shotgun (WGS) entry which is preliminary data.</text>
</comment>
<sequence>MMKILEQRIKKDGRVLGKDVLKVDSFLNHQVDPELMQAMGEEFATIFSDEKIDKIVTVESSGIAPAVFAGLALHVPVVFARKNKSLTLPENVWTADVYSFTKQTTNHIMIDHRFLSAAENILIIDDFLANGQAVEGLLKIANDANANVVGVGVVIEKTFQKGRQILDERGVRVESLARIKGFENDEVIFL</sequence>
<evidence type="ECO:0000256" key="1">
    <source>
        <dbReference type="ARBA" id="ARBA00022490"/>
    </source>
</evidence>
<evidence type="ECO:0000259" key="7">
    <source>
        <dbReference type="Pfam" id="PF00156"/>
    </source>
</evidence>
<dbReference type="AlphaFoldDB" id="C2KMD6"/>
<dbReference type="Proteomes" id="UP000004283">
    <property type="component" value="Unassembled WGS sequence"/>
</dbReference>
<dbReference type="GO" id="GO:0006166">
    <property type="term" value="P:purine ribonucleoside salvage"/>
    <property type="evidence" value="ECO:0007669"/>
    <property type="project" value="UniProtKB-KW"/>
</dbReference>
<evidence type="ECO:0000256" key="2">
    <source>
        <dbReference type="ARBA" id="ARBA00022676"/>
    </source>
</evidence>
<dbReference type="NCBIfam" id="TIGR01744">
    <property type="entry name" value="XPRTase"/>
    <property type="match status" value="1"/>
</dbReference>
<dbReference type="EC" id="2.4.2.22" evidence="5 6"/>
<dbReference type="GO" id="GO:0000310">
    <property type="term" value="F:xanthine phosphoribosyltransferase activity"/>
    <property type="evidence" value="ECO:0007669"/>
    <property type="project" value="UniProtKB-UniRule"/>
</dbReference>
<comment type="pathway">
    <text evidence="5">Purine metabolism; XMP biosynthesis via salvage pathway; XMP from xanthine: step 1/1.</text>
</comment>
<feature type="binding site" evidence="5">
    <location>
        <position position="28"/>
    </location>
    <ligand>
        <name>xanthine</name>
        <dbReference type="ChEBI" id="CHEBI:17712"/>
    </ligand>
</feature>
<evidence type="ECO:0000256" key="6">
    <source>
        <dbReference type="NCBIfam" id="TIGR01744"/>
    </source>
</evidence>
<gene>
    <name evidence="5 8" type="primary">xpt</name>
    <name evidence="8" type="ORF">HMPREF0555_1802</name>
</gene>
<dbReference type="InterPro" id="IPR029057">
    <property type="entry name" value="PRTase-like"/>
</dbReference>
<dbReference type="NCBIfam" id="NF006671">
    <property type="entry name" value="PRK09219.1"/>
    <property type="match status" value="1"/>
</dbReference>
<dbReference type="Pfam" id="PF00156">
    <property type="entry name" value="Pribosyltran"/>
    <property type="match status" value="1"/>
</dbReference>
<feature type="binding site" evidence="5">
    <location>
        <begin position="129"/>
        <end position="133"/>
    </location>
    <ligand>
        <name>5-phospho-alpha-D-ribose 1-diphosphate</name>
        <dbReference type="ChEBI" id="CHEBI:58017"/>
    </ligand>
</feature>
<dbReference type="HOGENOM" id="CLU_099015_0_0_9"/>
<evidence type="ECO:0000313" key="8">
    <source>
        <dbReference type="EMBL" id="EEJ41609.1"/>
    </source>
</evidence>
<reference evidence="8 9" key="1">
    <citation type="submission" date="2009-04" db="EMBL/GenBank/DDBJ databases">
        <authorList>
            <person name="Qin X."/>
            <person name="Bachman B."/>
            <person name="Battles P."/>
            <person name="Bell A."/>
            <person name="Bess C."/>
            <person name="Bickham C."/>
            <person name="Chaboub L."/>
            <person name="Chen D."/>
            <person name="Coyle M."/>
            <person name="Deiros D.R."/>
            <person name="Dinh H."/>
            <person name="Forbes L."/>
            <person name="Fowler G."/>
            <person name="Francisco L."/>
            <person name="Fu Q."/>
            <person name="Gubbala S."/>
            <person name="Hale W."/>
            <person name="Han Y."/>
            <person name="Hemphill L."/>
            <person name="Highlander S.K."/>
            <person name="Hirani K."/>
            <person name="Hogues M."/>
            <person name="Jackson L."/>
            <person name="Jakkamsetti A."/>
            <person name="Javaid M."/>
            <person name="Jiang H."/>
            <person name="Korchina V."/>
            <person name="Kovar C."/>
            <person name="Lara F."/>
            <person name="Lee S."/>
            <person name="Mata R."/>
            <person name="Mathew T."/>
            <person name="Moen C."/>
            <person name="Morales K."/>
            <person name="Munidasa M."/>
            <person name="Nazareth L."/>
            <person name="Ngo R."/>
            <person name="Nguyen L."/>
            <person name="Okwuonu G."/>
            <person name="Ongeri F."/>
            <person name="Patil S."/>
            <person name="Petrosino J."/>
            <person name="Pham C."/>
            <person name="Pham P."/>
            <person name="Pu L.-L."/>
            <person name="Puazo M."/>
            <person name="Raj R."/>
            <person name="Reid J."/>
            <person name="Rouhana J."/>
            <person name="Saada N."/>
            <person name="Shang Y."/>
            <person name="Simmons D."/>
            <person name="Thornton R."/>
            <person name="Warren J."/>
            <person name="Weissenberger G."/>
            <person name="Zhang J."/>
            <person name="Zhang L."/>
            <person name="Zhou C."/>
            <person name="Zhu D."/>
            <person name="Muzny D."/>
            <person name="Worley K."/>
            <person name="Gibbs R."/>
        </authorList>
    </citation>
    <scope>NUCLEOTIDE SEQUENCE [LARGE SCALE GENOMIC DNA]</scope>
    <source>
        <strain evidence="8 9">ATCC 19254</strain>
    </source>
</reference>
<feature type="binding site" evidence="5">
    <location>
        <position position="157"/>
    </location>
    <ligand>
        <name>xanthine</name>
        <dbReference type="ChEBI" id="CHEBI:17712"/>
    </ligand>
</feature>
<evidence type="ECO:0000256" key="4">
    <source>
        <dbReference type="ARBA" id="ARBA00022726"/>
    </source>
</evidence>
<dbReference type="InterPro" id="IPR010079">
    <property type="entry name" value="Xanthine_PRibTrfase"/>
</dbReference>
<comment type="subcellular location">
    <subcellularLocation>
        <location evidence="5">Cytoplasm</location>
    </subcellularLocation>
</comment>
<keyword evidence="4 5" id="KW-0660">Purine salvage</keyword>
<feature type="binding site" evidence="5">
    <location>
        <position position="21"/>
    </location>
    <ligand>
        <name>xanthine</name>
        <dbReference type="ChEBI" id="CHEBI:17712"/>
    </ligand>
</feature>